<protein>
    <submittedName>
        <fullName evidence="2">Lipoprotein with Yx(FWY)xxD motif</fullName>
    </submittedName>
</protein>
<gene>
    <name evidence="2" type="ORF">JOF48_003468</name>
</gene>
<name>A0ABS4Z0U8_9MICC</name>
<feature type="chain" id="PRO_5046937111" evidence="1">
    <location>
        <begin position="24"/>
        <end position="176"/>
    </location>
</feature>
<sequence>MKNSTRLWLAGSALALAALTACGGTPGSGGLYGAPGGSSQSQAAAGTLHTAGTSPGTILVNGAGMTLYYYDHDTKGESASACTGPCISLWPAVTTTAATPTIEGVTGTVGTITGTGGAKQVTLNGLPLYTFAGDKKPGDTTGQGYGGIWWVVGPDGAKVTSTSPMPSSSSYGGSAY</sequence>
<dbReference type="EMBL" id="JAGIOI010000001">
    <property type="protein sequence ID" value="MBP2414669.1"/>
    <property type="molecule type" value="Genomic_DNA"/>
</dbReference>
<evidence type="ECO:0000256" key="1">
    <source>
        <dbReference type="SAM" id="SignalP"/>
    </source>
</evidence>
<evidence type="ECO:0000313" key="3">
    <source>
        <dbReference type="Proteomes" id="UP000711614"/>
    </source>
</evidence>
<comment type="caution">
    <text evidence="2">The sequence shown here is derived from an EMBL/GenBank/DDBJ whole genome shotgun (WGS) entry which is preliminary data.</text>
</comment>
<dbReference type="PANTHER" id="PTHR39335">
    <property type="entry name" value="BLL4220 PROTEIN"/>
    <property type="match status" value="1"/>
</dbReference>
<keyword evidence="3" id="KW-1185">Reference proteome</keyword>
<dbReference type="PANTHER" id="PTHR39335:SF1">
    <property type="entry name" value="BLL4220 PROTEIN"/>
    <property type="match status" value="1"/>
</dbReference>
<dbReference type="InterPro" id="IPR005297">
    <property type="entry name" value="Lipoprotein_repeat"/>
</dbReference>
<dbReference type="Proteomes" id="UP000711614">
    <property type="component" value="Unassembled WGS sequence"/>
</dbReference>
<accession>A0ABS4Z0U8</accession>
<keyword evidence="1" id="KW-0732">Signal</keyword>
<evidence type="ECO:0000313" key="2">
    <source>
        <dbReference type="EMBL" id="MBP2414669.1"/>
    </source>
</evidence>
<keyword evidence="2" id="KW-0449">Lipoprotein</keyword>
<organism evidence="2 3">
    <name type="scientific">Arthrobacter stackebrandtii</name>
    <dbReference type="NCBI Taxonomy" id="272161"/>
    <lineage>
        <taxon>Bacteria</taxon>
        <taxon>Bacillati</taxon>
        <taxon>Actinomycetota</taxon>
        <taxon>Actinomycetes</taxon>
        <taxon>Micrococcales</taxon>
        <taxon>Micrococcaceae</taxon>
        <taxon>Arthrobacter</taxon>
    </lineage>
</organism>
<feature type="signal peptide" evidence="1">
    <location>
        <begin position="1"/>
        <end position="23"/>
    </location>
</feature>
<reference evidence="2 3" key="1">
    <citation type="submission" date="2021-03" db="EMBL/GenBank/DDBJ databases">
        <title>Sequencing the genomes of 1000 actinobacteria strains.</title>
        <authorList>
            <person name="Klenk H.-P."/>
        </authorList>
    </citation>
    <scope>NUCLEOTIDE SEQUENCE [LARGE SCALE GENOMIC DNA]</scope>
    <source>
        <strain evidence="2 3">DSM 16005</strain>
    </source>
</reference>
<dbReference type="Pfam" id="PF03640">
    <property type="entry name" value="Lipoprotein_15"/>
    <property type="match status" value="2"/>
</dbReference>
<proteinExistence type="predicted"/>
<dbReference type="RefSeq" id="WP_209682849.1">
    <property type="nucleotide sequence ID" value="NZ_JAGIOI010000001.1"/>
</dbReference>
<dbReference type="PROSITE" id="PS51257">
    <property type="entry name" value="PROKAR_LIPOPROTEIN"/>
    <property type="match status" value="1"/>
</dbReference>